<comment type="caution">
    <text evidence="1">The sequence shown here is derived from an EMBL/GenBank/DDBJ whole genome shotgun (WGS) entry which is preliminary data.</text>
</comment>
<evidence type="ECO:0000313" key="1">
    <source>
        <dbReference type="EMBL" id="KAF7803284.1"/>
    </source>
</evidence>
<sequence length="53" mass="5956">MILVAVMAEMLEEYTALLSRVAEHVFLSAPIPRRVRILILRRLPFPSTSSSSS</sequence>
<gene>
    <name evidence="1" type="ORF">G2W53_042395</name>
</gene>
<proteinExistence type="predicted"/>
<name>A0A834W3T8_9FABA</name>
<evidence type="ECO:0000313" key="2">
    <source>
        <dbReference type="Proteomes" id="UP000634136"/>
    </source>
</evidence>
<dbReference type="PANTHER" id="PTHR48175">
    <property type="entry name" value="OS04G0581700 PROTEIN"/>
    <property type="match status" value="1"/>
</dbReference>
<dbReference type="AlphaFoldDB" id="A0A834W3T8"/>
<organism evidence="1 2">
    <name type="scientific">Senna tora</name>
    <dbReference type="NCBI Taxonomy" id="362788"/>
    <lineage>
        <taxon>Eukaryota</taxon>
        <taxon>Viridiplantae</taxon>
        <taxon>Streptophyta</taxon>
        <taxon>Embryophyta</taxon>
        <taxon>Tracheophyta</taxon>
        <taxon>Spermatophyta</taxon>
        <taxon>Magnoliopsida</taxon>
        <taxon>eudicotyledons</taxon>
        <taxon>Gunneridae</taxon>
        <taxon>Pentapetalae</taxon>
        <taxon>rosids</taxon>
        <taxon>fabids</taxon>
        <taxon>Fabales</taxon>
        <taxon>Fabaceae</taxon>
        <taxon>Caesalpinioideae</taxon>
        <taxon>Cassia clade</taxon>
        <taxon>Senna</taxon>
    </lineage>
</organism>
<accession>A0A834W3T8</accession>
<keyword evidence="2" id="KW-1185">Reference proteome</keyword>
<dbReference type="EMBL" id="JAAIUW010000013">
    <property type="protein sequence ID" value="KAF7803284.1"/>
    <property type="molecule type" value="Genomic_DNA"/>
</dbReference>
<dbReference type="PANTHER" id="PTHR48175:SF3">
    <property type="entry name" value="OS04G0581700 PROTEIN"/>
    <property type="match status" value="1"/>
</dbReference>
<protein>
    <submittedName>
        <fullName evidence="1">Uncharacterized protein</fullName>
    </submittedName>
</protein>
<reference evidence="1" key="1">
    <citation type="submission" date="2020-09" db="EMBL/GenBank/DDBJ databases">
        <title>Genome-Enabled Discovery of Anthraquinone Biosynthesis in Senna tora.</title>
        <authorList>
            <person name="Kang S.-H."/>
            <person name="Pandey R.P."/>
            <person name="Lee C.-M."/>
            <person name="Sim J.-S."/>
            <person name="Jeong J.-T."/>
            <person name="Choi B.-S."/>
            <person name="Jung M."/>
            <person name="Ginzburg D."/>
            <person name="Zhao K."/>
            <person name="Won S.Y."/>
            <person name="Oh T.-J."/>
            <person name="Yu Y."/>
            <person name="Kim N.-H."/>
            <person name="Lee O.R."/>
            <person name="Lee T.-H."/>
            <person name="Bashyal P."/>
            <person name="Kim T.-S."/>
            <person name="Lee W.-H."/>
            <person name="Kawkins C."/>
            <person name="Kim C.-K."/>
            <person name="Kim J.S."/>
            <person name="Ahn B.O."/>
            <person name="Rhee S.Y."/>
            <person name="Sohng J.K."/>
        </authorList>
    </citation>
    <scope>NUCLEOTIDE SEQUENCE</scope>
    <source>
        <tissue evidence="1">Leaf</tissue>
    </source>
</reference>
<dbReference type="Proteomes" id="UP000634136">
    <property type="component" value="Unassembled WGS sequence"/>
</dbReference>